<organism evidence="1 2">
    <name type="scientific">Phormidesmis priestleyi ULC007</name>
    <dbReference type="NCBI Taxonomy" id="1920490"/>
    <lineage>
        <taxon>Bacteria</taxon>
        <taxon>Bacillati</taxon>
        <taxon>Cyanobacteriota</taxon>
        <taxon>Cyanophyceae</taxon>
        <taxon>Leptolyngbyales</taxon>
        <taxon>Leptolyngbyaceae</taxon>
        <taxon>Phormidesmis</taxon>
    </lineage>
</organism>
<evidence type="ECO:0000313" key="1">
    <source>
        <dbReference type="EMBL" id="PSB18258.1"/>
    </source>
</evidence>
<dbReference type="EMBL" id="PVWG01000019">
    <property type="protein sequence ID" value="PSB18258.1"/>
    <property type="molecule type" value="Genomic_DNA"/>
</dbReference>
<accession>A0A2T1DCP7</accession>
<dbReference type="STRING" id="1920490.GCA_001895925_01000"/>
<proteinExistence type="predicted"/>
<gene>
    <name evidence="1" type="ORF">C7B65_16290</name>
</gene>
<dbReference type="AlphaFoldDB" id="A0A2T1DCP7"/>
<evidence type="ECO:0000313" key="2">
    <source>
        <dbReference type="Proteomes" id="UP000238634"/>
    </source>
</evidence>
<name>A0A2T1DCP7_9CYAN</name>
<protein>
    <submittedName>
        <fullName evidence="1">Uncharacterized protein</fullName>
    </submittedName>
</protein>
<dbReference type="RefSeq" id="WP_073073120.1">
    <property type="nucleotide sequence ID" value="NZ_MPPI01000021.1"/>
</dbReference>
<keyword evidence="2" id="KW-1185">Reference proteome</keyword>
<reference evidence="1 2" key="1">
    <citation type="submission" date="2018-02" db="EMBL/GenBank/DDBJ databases">
        <authorList>
            <person name="Cohen D.B."/>
            <person name="Kent A.D."/>
        </authorList>
    </citation>
    <scope>NUCLEOTIDE SEQUENCE [LARGE SCALE GENOMIC DNA]</scope>
    <source>
        <strain evidence="1 2">ULC007</strain>
    </source>
</reference>
<sequence>MNGETFIQHQSLDSTIAALDYKTSAIAFRDLDYKKISGKEVFGLLTPNLYWRQTYPFEHRLTGGYLVTRLDSYHEADARSLVDRALTPRPSLSGTVLLDAFHENESSGEPQLVDIFDPKACTPQIVPNCTPQTRGMWEASGQDVM</sequence>
<dbReference type="OrthoDB" id="9765455at2"/>
<dbReference type="Proteomes" id="UP000238634">
    <property type="component" value="Unassembled WGS sequence"/>
</dbReference>
<reference evidence="1 2" key="2">
    <citation type="submission" date="2018-03" db="EMBL/GenBank/DDBJ databases">
        <title>The ancient ancestry and fast evolution of plastids.</title>
        <authorList>
            <person name="Moore K.R."/>
            <person name="Magnabosco C."/>
            <person name="Momper L."/>
            <person name="Gold D.A."/>
            <person name="Bosak T."/>
            <person name="Fournier G.P."/>
        </authorList>
    </citation>
    <scope>NUCLEOTIDE SEQUENCE [LARGE SCALE GENOMIC DNA]</scope>
    <source>
        <strain evidence="1 2">ULC007</strain>
    </source>
</reference>
<comment type="caution">
    <text evidence="1">The sequence shown here is derived from an EMBL/GenBank/DDBJ whole genome shotgun (WGS) entry which is preliminary data.</text>
</comment>